<dbReference type="OrthoDB" id="21516at2"/>
<name>A0A2S5KLD5_9PROT</name>
<evidence type="ECO:0000259" key="4">
    <source>
        <dbReference type="PROSITE" id="PS50851"/>
    </source>
</evidence>
<dbReference type="PANTHER" id="PTHR22617:SF45">
    <property type="entry name" value="CHEMOTAXIS PROTEIN CHEW"/>
    <property type="match status" value="1"/>
</dbReference>
<keyword evidence="3" id="KW-0963">Cytoplasm</keyword>
<evidence type="ECO:0000313" key="6">
    <source>
        <dbReference type="Proteomes" id="UP000238196"/>
    </source>
</evidence>
<protein>
    <recommendedName>
        <fullName evidence="2">Chemotaxis protein CheW</fullName>
    </recommendedName>
</protein>
<dbReference type="InterPro" id="IPR039315">
    <property type="entry name" value="CheW"/>
</dbReference>
<dbReference type="AlphaFoldDB" id="A0A2S5KLD5"/>
<dbReference type="PANTHER" id="PTHR22617">
    <property type="entry name" value="CHEMOTAXIS SENSOR HISTIDINE KINASE-RELATED"/>
    <property type="match status" value="1"/>
</dbReference>
<dbReference type="Gene3D" id="2.40.50.180">
    <property type="entry name" value="CheA-289, Domain 4"/>
    <property type="match status" value="1"/>
</dbReference>
<dbReference type="EMBL" id="PRLP01000082">
    <property type="protein sequence ID" value="PPC75618.1"/>
    <property type="molecule type" value="Genomic_DNA"/>
</dbReference>
<dbReference type="Proteomes" id="UP000238196">
    <property type="component" value="Unassembled WGS sequence"/>
</dbReference>
<proteinExistence type="predicted"/>
<evidence type="ECO:0000256" key="1">
    <source>
        <dbReference type="ARBA" id="ARBA00004496"/>
    </source>
</evidence>
<comment type="subcellular location">
    <subcellularLocation>
        <location evidence="1">Cytoplasm</location>
    </subcellularLocation>
</comment>
<dbReference type="GO" id="GO:0007165">
    <property type="term" value="P:signal transduction"/>
    <property type="evidence" value="ECO:0007669"/>
    <property type="project" value="InterPro"/>
</dbReference>
<dbReference type="Pfam" id="PF01584">
    <property type="entry name" value="CheW"/>
    <property type="match status" value="1"/>
</dbReference>
<sequence>MVERLEHLLSSEVQIDDCWNRIGVRGDRSCARLAEHIHCHNCPVYAEAAVQLLDRYDLQGLTEGSDLLTAAEADADDSSSGTSVLVFRLGDEWLALPTVTLATVLPPLPMHSLPHRRSQAIEGIVNVDGSLLVSMSLPLLLELPRRSGARAALRPRLLVVGNEQGKVAFVVDEVLGVQRLTLSDDRADKAVSPCTQAVVRWRQYSLRLLDSDALLRVVARNMT</sequence>
<dbReference type="GO" id="GO:0006935">
    <property type="term" value="P:chemotaxis"/>
    <property type="evidence" value="ECO:0007669"/>
    <property type="project" value="InterPro"/>
</dbReference>
<dbReference type="Gene3D" id="2.30.30.40">
    <property type="entry name" value="SH3 Domains"/>
    <property type="match status" value="1"/>
</dbReference>
<dbReference type="InterPro" id="IPR002545">
    <property type="entry name" value="CheW-lke_dom"/>
</dbReference>
<evidence type="ECO:0000313" key="5">
    <source>
        <dbReference type="EMBL" id="PPC75618.1"/>
    </source>
</evidence>
<gene>
    <name evidence="5" type="ORF">C4K68_19680</name>
</gene>
<evidence type="ECO:0000256" key="2">
    <source>
        <dbReference type="ARBA" id="ARBA00021483"/>
    </source>
</evidence>
<feature type="domain" description="CheW-like" evidence="4">
    <location>
        <begin position="81"/>
        <end position="220"/>
    </location>
</feature>
<dbReference type="GO" id="GO:0005829">
    <property type="term" value="C:cytosol"/>
    <property type="evidence" value="ECO:0007669"/>
    <property type="project" value="TreeGrafter"/>
</dbReference>
<dbReference type="PROSITE" id="PS50851">
    <property type="entry name" value="CHEW"/>
    <property type="match status" value="1"/>
</dbReference>
<dbReference type="SUPFAM" id="SSF50341">
    <property type="entry name" value="CheW-like"/>
    <property type="match status" value="1"/>
</dbReference>
<reference evidence="5 6" key="1">
    <citation type="submission" date="2018-02" db="EMBL/GenBank/DDBJ databases">
        <title>novel marine gammaproteobacteria from coastal saline agro ecosystem.</title>
        <authorList>
            <person name="Krishnan R."/>
            <person name="Ramesh Kumar N."/>
        </authorList>
    </citation>
    <scope>NUCLEOTIDE SEQUENCE [LARGE SCALE GENOMIC DNA]</scope>
    <source>
        <strain evidence="5 6">228</strain>
    </source>
</reference>
<dbReference type="SMART" id="SM00260">
    <property type="entry name" value="CheW"/>
    <property type="match status" value="1"/>
</dbReference>
<organism evidence="5 6">
    <name type="scientific">Proteobacteria bacterium 228</name>
    <dbReference type="NCBI Taxonomy" id="2083153"/>
    <lineage>
        <taxon>Bacteria</taxon>
        <taxon>Pseudomonadati</taxon>
        <taxon>Pseudomonadota</taxon>
    </lineage>
</organism>
<accession>A0A2S5KLD5</accession>
<dbReference type="InterPro" id="IPR036061">
    <property type="entry name" value="CheW-like_dom_sf"/>
</dbReference>
<evidence type="ECO:0000256" key="3">
    <source>
        <dbReference type="ARBA" id="ARBA00022490"/>
    </source>
</evidence>
<comment type="caution">
    <text evidence="5">The sequence shown here is derived from an EMBL/GenBank/DDBJ whole genome shotgun (WGS) entry which is preliminary data.</text>
</comment>